<accession>A0ACC0AD06</accession>
<reference evidence="2" key="1">
    <citation type="journal article" date="2023" name="Nat. Plants">
        <title>Single-cell RNA sequencing provides a high-resolution roadmap for understanding the multicellular compartmentation of specialized metabolism.</title>
        <authorList>
            <person name="Sun S."/>
            <person name="Shen X."/>
            <person name="Li Y."/>
            <person name="Li Y."/>
            <person name="Wang S."/>
            <person name="Li R."/>
            <person name="Zhang H."/>
            <person name="Shen G."/>
            <person name="Guo B."/>
            <person name="Wei J."/>
            <person name="Xu J."/>
            <person name="St-Pierre B."/>
            <person name="Chen S."/>
            <person name="Sun C."/>
        </authorList>
    </citation>
    <scope>NUCLEOTIDE SEQUENCE [LARGE SCALE GENOMIC DNA]</scope>
</reference>
<comment type="caution">
    <text evidence="1">The sequence shown here is derived from an EMBL/GenBank/DDBJ whole genome shotgun (WGS) entry which is preliminary data.</text>
</comment>
<evidence type="ECO:0000313" key="1">
    <source>
        <dbReference type="EMBL" id="KAI5657323.1"/>
    </source>
</evidence>
<gene>
    <name evidence="1" type="ORF">M9H77_26116</name>
</gene>
<dbReference type="EMBL" id="CM044706">
    <property type="protein sequence ID" value="KAI5657323.1"/>
    <property type="molecule type" value="Genomic_DNA"/>
</dbReference>
<evidence type="ECO:0000313" key="2">
    <source>
        <dbReference type="Proteomes" id="UP001060085"/>
    </source>
</evidence>
<organism evidence="1 2">
    <name type="scientific">Catharanthus roseus</name>
    <name type="common">Madagascar periwinkle</name>
    <name type="synonym">Vinca rosea</name>
    <dbReference type="NCBI Taxonomy" id="4058"/>
    <lineage>
        <taxon>Eukaryota</taxon>
        <taxon>Viridiplantae</taxon>
        <taxon>Streptophyta</taxon>
        <taxon>Embryophyta</taxon>
        <taxon>Tracheophyta</taxon>
        <taxon>Spermatophyta</taxon>
        <taxon>Magnoliopsida</taxon>
        <taxon>eudicotyledons</taxon>
        <taxon>Gunneridae</taxon>
        <taxon>Pentapetalae</taxon>
        <taxon>asterids</taxon>
        <taxon>lamiids</taxon>
        <taxon>Gentianales</taxon>
        <taxon>Apocynaceae</taxon>
        <taxon>Rauvolfioideae</taxon>
        <taxon>Vinceae</taxon>
        <taxon>Catharanthinae</taxon>
        <taxon>Catharanthus</taxon>
    </lineage>
</organism>
<dbReference type="Proteomes" id="UP001060085">
    <property type="component" value="Linkage Group LG06"/>
</dbReference>
<protein>
    <submittedName>
        <fullName evidence="1">Uncharacterized protein</fullName>
    </submittedName>
</protein>
<proteinExistence type="predicted"/>
<name>A0ACC0AD06_CATRO</name>
<keyword evidence="2" id="KW-1185">Reference proteome</keyword>
<sequence length="706" mass="77124">MAPRDTYLLCTTGILDDNLAGVQLELANLLLVHMNCVVGQESFEYAENQILNAGENVIKFTENQLLTAGVDVRQFCSEVMQEILPETWNDSSQETSVLEETGKDDISSCEVLKKDDDESHRDELAKSNSCDEISVSGLSAVGNEETLEQNRMKATLIPSDILQEASEQTDIGMKTSVCGVDQPAHDGENQSDLRSTNSVSSELLYSSVKAVGGTAEPEDAKVDSLTSHQFATVSAKSDEHNILKNEVPSSDIALSEALNDSTDGPGDRKQDDQTKDNDISWTGMNGADPFPLNMKTNNHDCLCLTLARKEMCSACVLQVKDPMPQATDHIPSNRKFEKEWELIQKAGSEDDDGVQMKSLKQLQQHIEPKSNNNNNSKMPLFSYSDVEGGTAFNGVVEELKKLTTRVAHVLPVSDDGGSTAEIVRVLGGPAVGDIRSRCLRLSDQSTSEALAVRTLLGHRLPLDALVAKLEWYDIVEGKHPLWKGVSKPYRETIRAFLVYFQDQDGTIIRGQNEISHPTSGSMQPVDKGSSSVPALHSKIKRVFYMSSEGCNLLHEVFPNVNPTVLEKLQTVDCIVFAMGSLFTSICPSLVLRGIGEIIAVRSCPKVLMLNGTLDRETSDFTASSFVTAITDALNRTYGDPQNCLKNRPCQYINTILVPKGGQIFVDVECLAAQGISHVVTVESKHDQKVGVVFNPSSLIEALANLL</sequence>